<comment type="subcellular location">
    <subcellularLocation>
        <location evidence="1">Cytoplasm</location>
        <location evidence="1">Cytoskeleton</location>
        <location evidence="1">Cilium axoneme</location>
    </subcellularLocation>
</comment>
<dbReference type="Gene3D" id="3.80.10.10">
    <property type="entry name" value="Ribonuclease Inhibitor"/>
    <property type="match status" value="4"/>
</dbReference>
<evidence type="ECO:0000313" key="4">
    <source>
        <dbReference type="Proteomes" id="UP001205105"/>
    </source>
</evidence>
<gene>
    <name evidence="3" type="ORF">COHA_008002</name>
</gene>
<dbReference type="GO" id="GO:0031146">
    <property type="term" value="P:SCF-dependent proteasomal ubiquitin-dependent protein catabolic process"/>
    <property type="evidence" value="ECO:0007669"/>
    <property type="project" value="TreeGrafter"/>
</dbReference>
<name>A0AAD5DL14_9CHLO</name>
<evidence type="ECO:0000256" key="2">
    <source>
        <dbReference type="SAM" id="MobiDB-lite"/>
    </source>
</evidence>
<dbReference type="SMART" id="SM00367">
    <property type="entry name" value="LRR_CC"/>
    <property type="match status" value="10"/>
</dbReference>
<keyword evidence="4" id="KW-1185">Reference proteome</keyword>
<dbReference type="Pfam" id="PF13516">
    <property type="entry name" value="LRR_6"/>
    <property type="match status" value="2"/>
</dbReference>
<dbReference type="PANTHER" id="PTHR13318:SF190">
    <property type="entry name" value="PARTNER OF PAIRED, ISOFORM B"/>
    <property type="match status" value="1"/>
</dbReference>
<dbReference type="PROSITE" id="PS51450">
    <property type="entry name" value="LRR"/>
    <property type="match status" value="1"/>
</dbReference>
<dbReference type="InterPro" id="IPR001611">
    <property type="entry name" value="Leu-rich_rpt"/>
</dbReference>
<reference evidence="3" key="1">
    <citation type="submission" date="2020-11" db="EMBL/GenBank/DDBJ databases">
        <title>Chlorella ohadii genome sequencing and assembly.</title>
        <authorList>
            <person name="Murik O."/>
            <person name="Treves H."/>
            <person name="Kedem I."/>
            <person name="Shotland Y."/>
            <person name="Kaplan A."/>
        </authorList>
    </citation>
    <scope>NUCLEOTIDE SEQUENCE</scope>
    <source>
        <strain evidence="3">1</strain>
    </source>
</reference>
<feature type="compositionally biased region" description="Low complexity" evidence="2">
    <location>
        <begin position="115"/>
        <end position="144"/>
    </location>
</feature>
<dbReference type="GO" id="GO:0005930">
    <property type="term" value="C:axoneme"/>
    <property type="evidence" value="ECO:0007669"/>
    <property type="project" value="UniProtKB-SubCell"/>
</dbReference>
<feature type="region of interest" description="Disordered" evidence="2">
    <location>
        <begin position="95"/>
        <end position="153"/>
    </location>
</feature>
<dbReference type="InterPro" id="IPR006553">
    <property type="entry name" value="Leu-rich_rpt_Cys-con_subtyp"/>
</dbReference>
<dbReference type="SUPFAM" id="SSF52047">
    <property type="entry name" value="RNI-like"/>
    <property type="match status" value="1"/>
</dbReference>
<accession>A0AAD5DL14</accession>
<dbReference type="InterPro" id="IPR032675">
    <property type="entry name" value="LRR_dom_sf"/>
</dbReference>
<sequence length="810" mass="84062">MAAAAAAPGAPAAAAAQAPSLLPHPPAALSLFDLPDPLLDAIFAQLGLADLAAAGCSSWDFRQLSGRALRSKTVLSAAADLPMLPRAHNLLLMGGGSEGGGGSSGSDCGSGGSSSDGANVSSGSGSGSAAYAEGSTATDPADSAAAERQHASLVSLNRPSQRAAVLSYLPKALHHASRHFRSLQCLHLELPPPQVPLAAAAEAVARAAAGEPWGAPAPAEGAECPPVDGFLLKLLAQCCPGLLSVRLINVTNNATMNRLVRLNDACLAILARSCPQLEELVIGHRGGQDCMYNPQAPFYLEDVTDAGLRALAHHCPSLGRLGLLRCSRVSDEGLMAVARTCRQLTSLLLHECPSISDRGLVEVGERCSQLRALDCTVARRAGGLLLMGEEPDQLGFRALFTIAANCPLLEDLCISEESLESPVVDNDCLVCVAQGCPRLRRLVLRHCGGVNDAGVRSVALRCKQLQEIVLEHTAVGDAGLLHLAQLPRLRSLTLSNFISSLGHLSFLPGGPHVRGVSDAALQHVAEHCRRLEHLAITGSRRVTDAGVMRLAGLAVTTQVQGLAAQGPAAPLPPAFHQQLTSLAINHTAATDGSVCALLRQHLTSLDLRHCSTLSDGGLAEVSRLPFLRRLHLSFCVRLTDAGLLALAGPTAASSITTGPHKGDSSGTGHCSTSASSTVASALGGSYGAQHWGITVRRTSSTGGWEHGSVPTSIARSASMGARAAALHMGAELAPAHVHGGAAAGCRRLQELELYHCPQVTHRGLWALAEACLELQHVNIGTCRLVKADGLRALLARRPALRLSACHYLDS</sequence>
<dbReference type="GO" id="GO:0019005">
    <property type="term" value="C:SCF ubiquitin ligase complex"/>
    <property type="evidence" value="ECO:0007669"/>
    <property type="project" value="TreeGrafter"/>
</dbReference>
<proteinExistence type="predicted"/>
<feature type="compositionally biased region" description="Gly residues" evidence="2">
    <location>
        <begin position="95"/>
        <end position="114"/>
    </location>
</feature>
<evidence type="ECO:0000256" key="1">
    <source>
        <dbReference type="ARBA" id="ARBA00004430"/>
    </source>
</evidence>
<comment type="caution">
    <text evidence="3">The sequence shown here is derived from an EMBL/GenBank/DDBJ whole genome shotgun (WGS) entry which is preliminary data.</text>
</comment>
<protein>
    <submittedName>
        <fullName evidence="3">Uncharacterized protein</fullName>
    </submittedName>
</protein>
<organism evidence="3 4">
    <name type="scientific">Chlorella ohadii</name>
    <dbReference type="NCBI Taxonomy" id="2649997"/>
    <lineage>
        <taxon>Eukaryota</taxon>
        <taxon>Viridiplantae</taxon>
        <taxon>Chlorophyta</taxon>
        <taxon>core chlorophytes</taxon>
        <taxon>Trebouxiophyceae</taxon>
        <taxon>Chlorellales</taxon>
        <taxon>Chlorellaceae</taxon>
        <taxon>Chlorella clade</taxon>
        <taxon>Chlorella</taxon>
    </lineage>
</organism>
<dbReference type="AlphaFoldDB" id="A0AAD5DL14"/>
<dbReference type="Proteomes" id="UP001205105">
    <property type="component" value="Unassembled WGS sequence"/>
</dbReference>
<dbReference type="EMBL" id="JADXDR010000133">
    <property type="protein sequence ID" value="KAI7838208.1"/>
    <property type="molecule type" value="Genomic_DNA"/>
</dbReference>
<dbReference type="PANTHER" id="PTHR13318">
    <property type="entry name" value="PARTNER OF PAIRED, ISOFORM B-RELATED"/>
    <property type="match status" value="1"/>
</dbReference>
<evidence type="ECO:0000313" key="3">
    <source>
        <dbReference type="EMBL" id="KAI7838208.1"/>
    </source>
</evidence>